<feature type="compositionally biased region" description="Basic and acidic residues" evidence="1">
    <location>
        <begin position="54"/>
        <end position="71"/>
    </location>
</feature>
<feature type="compositionally biased region" description="Basic and acidic residues" evidence="1">
    <location>
        <begin position="26"/>
        <end position="39"/>
    </location>
</feature>
<accession>A0ABU2JZU4</accession>
<evidence type="ECO:0008006" key="5">
    <source>
        <dbReference type="Google" id="ProtNLM"/>
    </source>
</evidence>
<feature type="transmembrane region" description="Helical" evidence="2">
    <location>
        <begin position="101"/>
        <end position="119"/>
    </location>
</feature>
<keyword evidence="2" id="KW-0812">Transmembrane</keyword>
<evidence type="ECO:0000313" key="4">
    <source>
        <dbReference type="Proteomes" id="UP001183410"/>
    </source>
</evidence>
<comment type="caution">
    <text evidence="3">The sequence shown here is derived from an EMBL/GenBank/DDBJ whole genome shotgun (WGS) entry which is preliminary data.</text>
</comment>
<feature type="region of interest" description="Disordered" evidence="1">
    <location>
        <begin position="1"/>
        <end position="86"/>
    </location>
</feature>
<evidence type="ECO:0000256" key="2">
    <source>
        <dbReference type="SAM" id="Phobius"/>
    </source>
</evidence>
<dbReference type="Proteomes" id="UP001183410">
    <property type="component" value="Unassembled WGS sequence"/>
</dbReference>
<evidence type="ECO:0000313" key="3">
    <source>
        <dbReference type="EMBL" id="MDT0270520.1"/>
    </source>
</evidence>
<dbReference type="RefSeq" id="WP_311670586.1">
    <property type="nucleotide sequence ID" value="NZ_JAVREO010000028.1"/>
</dbReference>
<feature type="compositionally biased region" description="Acidic residues" evidence="1">
    <location>
        <begin position="72"/>
        <end position="81"/>
    </location>
</feature>
<gene>
    <name evidence="3" type="ORF">RM844_30035</name>
</gene>
<name>A0ABU2JZU4_9ACTN</name>
<proteinExistence type="predicted"/>
<keyword evidence="2" id="KW-1133">Transmembrane helix</keyword>
<evidence type="ECO:0000256" key="1">
    <source>
        <dbReference type="SAM" id="MobiDB-lite"/>
    </source>
</evidence>
<sequence>MTKTLRRPPGTAQRAAGTHCSSEPTNWREADPADERDLPHPPPGPARGRKRRRDGRENKGDGKSKGNKKGEDDAEDAEDADGVGGVLDEFTSPWWGDLGPVGALGLIASAAGFALWTYLDLPGSPDIPATTYHEASRVAAIGLVVGGTWAVSRWRSGRRRGTPAADRQDDA</sequence>
<reference evidence="4" key="1">
    <citation type="submission" date="2023-07" db="EMBL/GenBank/DDBJ databases">
        <title>30 novel species of actinomycetes from the DSMZ collection.</title>
        <authorList>
            <person name="Nouioui I."/>
        </authorList>
    </citation>
    <scope>NUCLEOTIDE SEQUENCE [LARGE SCALE GENOMIC DNA]</scope>
    <source>
        <strain evidence="4">DSM 44915</strain>
    </source>
</reference>
<organism evidence="3 4">
    <name type="scientific">Streptomyces chisholmiae</name>
    <dbReference type="NCBI Taxonomy" id="3075540"/>
    <lineage>
        <taxon>Bacteria</taxon>
        <taxon>Bacillati</taxon>
        <taxon>Actinomycetota</taxon>
        <taxon>Actinomycetes</taxon>
        <taxon>Kitasatosporales</taxon>
        <taxon>Streptomycetaceae</taxon>
        <taxon>Streptomyces</taxon>
    </lineage>
</organism>
<feature type="transmembrane region" description="Helical" evidence="2">
    <location>
        <begin position="131"/>
        <end position="151"/>
    </location>
</feature>
<protein>
    <recommendedName>
        <fullName evidence="5">Integral membrane protein</fullName>
    </recommendedName>
</protein>
<dbReference type="EMBL" id="JAVREO010000028">
    <property type="protein sequence ID" value="MDT0270520.1"/>
    <property type="molecule type" value="Genomic_DNA"/>
</dbReference>
<keyword evidence="2" id="KW-0472">Membrane</keyword>
<keyword evidence="4" id="KW-1185">Reference proteome</keyword>